<proteinExistence type="predicted"/>
<dbReference type="OrthoDB" id="4444384at2759"/>
<dbReference type="VEuPathDB" id="FungiDB:ASPSYDRAFT_35963"/>
<sequence length="201" mass="23300">MVDRQSNTPALERDYLELAKEYKHLQRLLSHVQSPQDHARLQQSTRMRSEAGEKLKDIIQKICRREGYEAFLLELTADELTRYTADRVVVIVDVALIRADAIIVANNRIRLISLPGLEGDTNHWYVYGDYHKYRSFARDMPGKGRDVPSESTDQDSDIILEMLWESCVKPILDELSPRPEALLTKACILQVLFRSQAFHMW</sequence>
<dbReference type="EMBL" id="KV878596">
    <property type="protein sequence ID" value="OJJ53722.1"/>
    <property type="molecule type" value="Genomic_DNA"/>
</dbReference>
<dbReference type="AlphaFoldDB" id="A0A1L9T2Q2"/>
<keyword evidence="2" id="KW-1185">Reference proteome</keyword>
<reference evidence="2" key="1">
    <citation type="journal article" date="2017" name="Genome Biol.">
        <title>Comparative genomics reveals high biological diversity and specific adaptations in the industrially and medically important fungal genus Aspergillus.</title>
        <authorList>
            <person name="de Vries R.P."/>
            <person name="Riley R."/>
            <person name="Wiebenga A."/>
            <person name="Aguilar-Osorio G."/>
            <person name="Amillis S."/>
            <person name="Uchima C.A."/>
            <person name="Anderluh G."/>
            <person name="Asadollahi M."/>
            <person name="Askin M."/>
            <person name="Barry K."/>
            <person name="Battaglia E."/>
            <person name="Bayram O."/>
            <person name="Benocci T."/>
            <person name="Braus-Stromeyer S.A."/>
            <person name="Caldana C."/>
            <person name="Canovas D."/>
            <person name="Cerqueira G.C."/>
            <person name="Chen F."/>
            <person name="Chen W."/>
            <person name="Choi C."/>
            <person name="Clum A."/>
            <person name="Dos Santos R.A."/>
            <person name="Damasio A.R."/>
            <person name="Diallinas G."/>
            <person name="Emri T."/>
            <person name="Fekete E."/>
            <person name="Flipphi M."/>
            <person name="Freyberg S."/>
            <person name="Gallo A."/>
            <person name="Gournas C."/>
            <person name="Habgood R."/>
            <person name="Hainaut M."/>
            <person name="Harispe M.L."/>
            <person name="Henrissat B."/>
            <person name="Hilden K.S."/>
            <person name="Hope R."/>
            <person name="Hossain A."/>
            <person name="Karabika E."/>
            <person name="Karaffa L."/>
            <person name="Karanyi Z."/>
            <person name="Krasevec N."/>
            <person name="Kuo A."/>
            <person name="Kusch H."/>
            <person name="LaButti K."/>
            <person name="Lagendijk E.L."/>
            <person name="Lapidus A."/>
            <person name="Levasseur A."/>
            <person name="Lindquist E."/>
            <person name="Lipzen A."/>
            <person name="Logrieco A.F."/>
            <person name="MacCabe A."/>
            <person name="Maekelae M.R."/>
            <person name="Malavazi I."/>
            <person name="Melin P."/>
            <person name="Meyer V."/>
            <person name="Mielnichuk N."/>
            <person name="Miskei M."/>
            <person name="Molnar A.P."/>
            <person name="Mule G."/>
            <person name="Ngan C.Y."/>
            <person name="Orejas M."/>
            <person name="Orosz E."/>
            <person name="Ouedraogo J.P."/>
            <person name="Overkamp K.M."/>
            <person name="Park H.-S."/>
            <person name="Perrone G."/>
            <person name="Piumi F."/>
            <person name="Punt P.J."/>
            <person name="Ram A.F."/>
            <person name="Ramon A."/>
            <person name="Rauscher S."/>
            <person name="Record E."/>
            <person name="Riano-Pachon D.M."/>
            <person name="Robert V."/>
            <person name="Roehrig J."/>
            <person name="Ruller R."/>
            <person name="Salamov A."/>
            <person name="Salih N.S."/>
            <person name="Samson R.A."/>
            <person name="Sandor E."/>
            <person name="Sanguinetti M."/>
            <person name="Schuetze T."/>
            <person name="Sepcic K."/>
            <person name="Shelest E."/>
            <person name="Sherlock G."/>
            <person name="Sophianopoulou V."/>
            <person name="Squina F.M."/>
            <person name="Sun H."/>
            <person name="Susca A."/>
            <person name="Todd R.B."/>
            <person name="Tsang A."/>
            <person name="Unkles S.E."/>
            <person name="van de Wiele N."/>
            <person name="van Rossen-Uffink D."/>
            <person name="Oliveira J.V."/>
            <person name="Vesth T.C."/>
            <person name="Visser J."/>
            <person name="Yu J.-H."/>
            <person name="Zhou M."/>
            <person name="Andersen M.R."/>
            <person name="Archer D.B."/>
            <person name="Baker S.E."/>
            <person name="Benoit I."/>
            <person name="Brakhage A.A."/>
            <person name="Braus G.H."/>
            <person name="Fischer R."/>
            <person name="Frisvad J.C."/>
            <person name="Goldman G.H."/>
            <person name="Houbraken J."/>
            <person name="Oakley B."/>
            <person name="Pocsi I."/>
            <person name="Scazzocchio C."/>
            <person name="Seiboth B."/>
            <person name="vanKuyk P.A."/>
            <person name="Wortman J."/>
            <person name="Dyer P.S."/>
            <person name="Grigoriev I.V."/>
        </authorList>
    </citation>
    <scope>NUCLEOTIDE SEQUENCE [LARGE SCALE GENOMIC DNA]</scope>
    <source>
        <strain evidence="2">CBS 593.65</strain>
    </source>
</reference>
<dbReference type="GeneID" id="63761456"/>
<organism evidence="1 2">
    <name type="scientific">Aspergillus sydowii CBS 593.65</name>
    <dbReference type="NCBI Taxonomy" id="1036612"/>
    <lineage>
        <taxon>Eukaryota</taxon>
        <taxon>Fungi</taxon>
        <taxon>Dikarya</taxon>
        <taxon>Ascomycota</taxon>
        <taxon>Pezizomycotina</taxon>
        <taxon>Eurotiomycetes</taxon>
        <taxon>Eurotiomycetidae</taxon>
        <taxon>Eurotiales</taxon>
        <taxon>Aspergillaceae</taxon>
        <taxon>Aspergillus</taxon>
        <taxon>Aspergillus subgen. Nidulantes</taxon>
    </lineage>
</organism>
<gene>
    <name evidence="1" type="ORF">ASPSYDRAFT_35963</name>
</gene>
<accession>A0A1L9T2Q2</accession>
<protein>
    <submittedName>
        <fullName evidence="1">Uncharacterized protein</fullName>
    </submittedName>
</protein>
<evidence type="ECO:0000313" key="1">
    <source>
        <dbReference type="EMBL" id="OJJ53722.1"/>
    </source>
</evidence>
<name>A0A1L9T2Q2_9EURO</name>
<dbReference type="Proteomes" id="UP000184356">
    <property type="component" value="Unassembled WGS sequence"/>
</dbReference>
<dbReference type="RefSeq" id="XP_040697528.1">
    <property type="nucleotide sequence ID" value="XM_040845383.1"/>
</dbReference>
<evidence type="ECO:0000313" key="2">
    <source>
        <dbReference type="Proteomes" id="UP000184356"/>
    </source>
</evidence>
<dbReference type="STRING" id="1036612.A0A1L9T2Q2"/>